<evidence type="ECO:0000256" key="1">
    <source>
        <dbReference type="SAM" id="MobiDB-lite"/>
    </source>
</evidence>
<evidence type="ECO:0000313" key="3">
    <source>
        <dbReference type="Proteomes" id="UP000009220"/>
    </source>
</evidence>
<gene>
    <name evidence="2" type="ORF">Acife_0755</name>
</gene>
<feature type="region of interest" description="Disordered" evidence="1">
    <location>
        <begin position="94"/>
        <end position="125"/>
    </location>
</feature>
<reference evidence="2 3" key="1">
    <citation type="journal article" date="2011" name="J. Bacteriol.">
        <title>Draft genome of the psychrotolerant acidophile Acidithiobacillus ferrivorans SS3.</title>
        <authorList>
            <person name="Liljeqvist M."/>
            <person name="Valdes J."/>
            <person name="Holmes D.S."/>
            <person name="Dopson M."/>
        </authorList>
    </citation>
    <scope>NUCLEOTIDE SEQUENCE [LARGE SCALE GENOMIC DNA]</scope>
    <source>
        <strain evidence="2 3">SS3</strain>
    </source>
</reference>
<sequence length="125" mass="14146">MSNLSVGMIVEWISEQEGSTPLVERILWVNPTATDLVSIQLDEPLALPVWKRFADIEEALSNGSAIIRVADPYAHRLHPPESFLLKHRQRRESEPFRGLAHQPDFRRSNGPCFSVGTQQRGNAYP</sequence>
<dbReference type="EMBL" id="CP002985">
    <property type="protein sequence ID" value="AEM46953.1"/>
    <property type="molecule type" value="Genomic_DNA"/>
</dbReference>
<dbReference type="AlphaFoldDB" id="G0JM03"/>
<name>G0JM03_9PROT</name>
<evidence type="ECO:0000313" key="2">
    <source>
        <dbReference type="EMBL" id="AEM46953.1"/>
    </source>
</evidence>
<dbReference type="HOGENOM" id="CLU_1987802_0_0_6"/>
<organism evidence="2 3">
    <name type="scientific">Acidithiobacillus ferrivorans SS3</name>
    <dbReference type="NCBI Taxonomy" id="743299"/>
    <lineage>
        <taxon>Bacteria</taxon>
        <taxon>Pseudomonadati</taxon>
        <taxon>Pseudomonadota</taxon>
        <taxon>Acidithiobacillia</taxon>
        <taxon>Acidithiobacillales</taxon>
        <taxon>Acidithiobacillaceae</taxon>
        <taxon>Acidithiobacillus</taxon>
    </lineage>
</organism>
<proteinExistence type="predicted"/>
<dbReference type="KEGG" id="afi:Acife_0755"/>
<dbReference type="Proteomes" id="UP000009220">
    <property type="component" value="Chromosome"/>
</dbReference>
<protein>
    <submittedName>
        <fullName evidence="2">Uncharacterized protein</fullName>
    </submittedName>
</protein>
<accession>G0JM03</accession>
<feature type="compositionally biased region" description="Polar residues" evidence="1">
    <location>
        <begin position="115"/>
        <end position="125"/>
    </location>
</feature>